<evidence type="ECO:0000256" key="2">
    <source>
        <dbReference type="ARBA" id="ARBA00023125"/>
    </source>
</evidence>
<protein>
    <recommendedName>
        <fullName evidence="4">HTH marR-type domain-containing protein</fullName>
    </recommendedName>
</protein>
<dbReference type="InterPro" id="IPR036390">
    <property type="entry name" value="WH_DNA-bd_sf"/>
</dbReference>
<accession>A0A0R1RLS5</accession>
<sequence length="149" mass="16811">MAFSALNDDLIAQLNTASRKLTALLDDQLRPLNLSASNYYLLLKIDAKTGLTQDQLYRRIYLSPSNVTRRLDQLINLGFVRKVKTATDRRAWRVLLTDDGAHLIDKINEQLQHVNDLTFSGLSSTDLTALSTMLDTIDDNLSENSVHHN</sequence>
<dbReference type="PROSITE" id="PS50995">
    <property type="entry name" value="HTH_MARR_2"/>
    <property type="match status" value="1"/>
</dbReference>
<dbReference type="PANTHER" id="PTHR42756:SF1">
    <property type="entry name" value="TRANSCRIPTIONAL REPRESSOR OF EMRAB OPERON"/>
    <property type="match status" value="1"/>
</dbReference>
<keyword evidence="6" id="KW-1185">Reference proteome</keyword>
<evidence type="ECO:0000313" key="6">
    <source>
        <dbReference type="Proteomes" id="UP000051999"/>
    </source>
</evidence>
<feature type="domain" description="HTH marR-type" evidence="4">
    <location>
        <begin position="7"/>
        <end position="139"/>
    </location>
</feature>
<dbReference type="STRING" id="1114972.FD35_GL000060"/>
<dbReference type="eggNOG" id="COG1846">
    <property type="taxonomic scope" value="Bacteria"/>
</dbReference>
<proteinExistence type="predicted"/>
<dbReference type="PANTHER" id="PTHR42756">
    <property type="entry name" value="TRANSCRIPTIONAL REGULATOR, MARR"/>
    <property type="match status" value="1"/>
</dbReference>
<dbReference type="PRINTS" id="PR00598">
    <property type="entry name" value="HTHMARR"/>
</dbReference>
<keyword evidence="3" id="KW-0804">Transcription</keyword>
<dbReference type="SMART" id="SM00347">
    <property type="entry name" value="HTH_MARR"/>
    <property type="match status" value="1"/>
</dbReference>
<dbReference type="RefSeq" id="WP_017262048.1">
    <property type="nucleotide sequence ID" value="NZ_AUAW01000001.1"/>
</dbReference>
<name>A0A0R1RLS5_9LACO</name>
<evidence type="ECO:0000259" key="4">
    <source>
        <dbReference type="PROSITE" id="PS50995"/>
    </source>
</evidence>
<dbReference type="Proteomes" id="UP000051999">
    <property type="component" value="Unassembled WGS sequence"/>
</dbReference>
<dbReference type="AlphaFoldDB" id="A0A0R1RLS5"/>
<dbReference type="InterPro" id="IPR036388">
    <property type="entry name" value="WH-like_DNA-bd_sf"/>
</dbReference>
<dbReference type="PATRIC" id="fig|1114972.6.peg.58"/>
<keyword evidence="2" id="KW-0238">DNA-binding</keyword>
<gene>
    <name evidence="5" type="ORF">FD35_GL000060</name>
</gene>
<dbReference type="OrthoDB" id="6462103at2"/>
<keyword evidence="1" id="KW-0805">Transcription regulation</keyword>
<dbReference type="GO" id="GO:0003700">
    <property type="term" value="F:DNA-binding transcription factor activity"/>
    <property type="evidence" value="ECO:0007669"/>
    <property type="project" value="InterPro"/>
</dbReference>
<organism evidence="5 6">
    <name type="scientific">Furfurilactobacillus rossiae DSM 15814</name>
    <dbReference type="NCBI Taxonomy" id="1114972"/>
    <lineage>
        <taxon>Bacteria</taxon>
        <taxon>Bacillati</taxon>
        <taxon>Bacillota</taxon>
        <taxon>Bacilli</taxon>
        <taxon>Lactobacillales</taxon>
        <taxon>Lactobacillaceae</taxon>
        <taxon>Furfurilactobacillus</taxon>
    </lineage>
</organism>
<dbReference type="GO" id="GO:0003677">
    <property type="term" value="F:DNA binding"/>
    <property type="evidence" value="ECO:0007669"/>
    <property type="project" value="UniProtKB-KW"/>
</dbReference>
<evidence type="ECO:0000313" key="5">
    <source>
        <dbReference type="EMBL" id="KRL57054.1"/>
    </source>
</evidence>
<evidence type="ECO:0000256" key="3">
    <source>
        <dbReference type="ARBA" id="ARBA00023163"/>
    </source>
</evidence>
<dbReference type="SUPFAM" id="SSF46785">
    <property type="entry name" value="Winged helix' DNA-binding domain"/>
    <property type="match status" value="1"/>
</dbReference>
<dbReference type="PROSITE" id="PS01117">
    <property type="entry name" value="HTH_MARR_1"/>
    <property type="match status" value="1"/>
</dbReference>
<dbReference type="Gene3D" id="1.10.10.10">
    <property type="entry name" value="Winged helix-like DNA-binding domain superfamily/Winged helix DNA-binding domain"/>
    <property type="match status" value="1"/>
</dbReference>
<comment type="caution">
    <text evidence="5">The sequence shown here is derived from an EMBL/GenBank/DDBJ whole genome shotgun (WGS) entry which is preliminary data.</text>
</comment>
<evidence type="ECO:0000256" key="1">
    <source>
        <dbReference type="ARBA" id="ARBA00023015"/>
    </source>
</evidence>
<dbReference type="InterPro" id="IPR000835">
    <property type="entry name" value="HTH_MarR-typ"/>
</dbReference>
<dbReference type="EMBL" id="AZFF01000001">
    <property type="protein sequence ID" value="KRL57054.1"/>
    <property type="molecule type" value="Genomic_DNA"/>
</dbReference>
<dbReference type="InterPro" id="IPR023187">
    <property type="entry name" value="Tscrpt_reg_MarR-type_CS"/>
</dbReference>
<dbReference type="Pfam" id="PF12802">
    <property type="entry name" value="MarR_2"/>
    <property type="match status" value="1"/>
</dbReference>
<reference evidence="5 6" key="1">
    <citation type="journal article" date="2015" name="Genome Announc.">
        <title>Expanding the biotechnology potential of lactobacilli through comparative genomics of 213 strains and associated genera.</title>
        <authorList>
            <person name="Sun Z."/>
            <person name="Harris H.M."/>
            <person name="McCann A."/>
            <person name="Guo C."/>
            <person name="Argimon S."/>
            <person name="Zhang W."/>
            <person name="Yang X."/>
            <person name="Jeffery I.B."/>
            <person name="Cooney J.C."/>
            <person name="Kagawa T.F."/>
            <person name="Liu W."/>
            <person name="Song Y."/>
            <person name="Salvetti E."/>
            <person name="Wrobel A."/>
            <person name="Rasinkangas P."/>
            <person name="Parkhill J."/>
            <person name="Rea M.C."/>
            <person name="O'Sullivan O."/>
            <person name="Ritari J."/>
            <person name="Douillard F.P."/>
            <person name="Paul Ross R."/>
            <person name="Yang R."/>
            <person name="Briner A.E."/>
            <person name="Felis G.E."/>
            <person name="de Vos W.M."/>
            <person name="Barrangou R."/>
            <person name="Klaenhammer T.R."/>
            <person name="Caufield P.W."/>
            <person name="Cui Y."/>
            <person name="Zhang H."/>
            <person name="O'Toole P.W."/>
        </authorList>
    </citation>
    <scope>NUCLEOTIDE SEQUENCE [LARGE SCALE GENOMIC DNA]</scope>
    <source>
        <strain evidence="5 6">DSM 15814</strain>
    </source>
</reference>